<evidence type="ECO:0008006" key="5">
    <source>
        <dbReference type="Google" id="ProtNLM"/>
    </source>
</evidence>
<feature type="coiled-coil region" evidence="1">
    <location>
        <begin position="114"/>
        <end position="155"/>
    </location>
</feature>
<name>A0A8E2JAE1_9PEZI</name>
<dbReference type="Proteomes" id="UP000250266">
    <property type="component" value="Unassembled WGS sequence"/>
</dbReference>
<evidence type="ECO:0000313" key="4">
    <source>
        <dbReference type="Proteomes" id="UP000250266"/>
    </source>
</evidence>
<evidence type="ECO:0000256" key="1">
    <source>
        <dbReference type="SAM" id="Coils"/>
    </source>
</evidence>
<accession>A0A8E2JAE1</accession>
<gene>
    <name evidence="3" type="ORF">K432DRAFT_446815</name>
</gene>
<reference evidence="3 4" key="1">
    <citation type="journal article" date="2016" name="Nat. Commun.">
        <title>Ectomycorrhizal ecology is imprinted in the genome of the dominant symbiotic fungus Cenococcum geophilum.</title>
        <authorList>
            <consortium name="DOE Joint Genome Institute"/>
            <person name="Peter M."/>
            <person name="Kohler A."/>
            <person name="Ohm R.A."/>
            <person name="Kuo A."/>
            <person name="Krutzmann J."/>
            <person name="Morin E."/>
            <person name="Arend M."/>
            <person name="Barry K.W."/>
            <person name="Binder M."/>
            <person name="Choi C."/>
            <person name="Clum A."/>
            <person name="Copeland A."/>
            <person name="Grisel N."/>
            <person name="Haridas S."/>
            <person name="Kipfer T."/>
            <person name="LaButti K."/>
            <person name="Lindquist E."/>
            <person name="Lipzen A."/>
            <person name="Maire R."/>
            <person name="Meier B."/>
            <person name="Mihaltcheva S."/>
            <person name="Molinier V."/>
            <person name="Murat C."/>
            <person name="Poggeler S."/>
            <person name="Quandt C.A."/>
            <person name="Sperisen C."/>
            <person name="Tritt A."/>
            <person name="Tisserant E."/>
            <person name="Crous P.W."/>
            <person name="Henrissat B."/>
            <person name="Nehls U."/>
            <person name="Egli S."/>
            <person name="Spatafora J.W."/>
            <person name="Grigoriev I.V."/>
            <person name="Martin F.M."/>
        </authorList>
    </citation>
    <scope>NUCLEOTIDE SEQUENCE [LARGE SCALE GENOMIC DNA]</scope>
    <source>
        <strain evidence="3 4">CBS 459.81</strain>
    </source>
</reference>
<sequence>MNNNLVNYEECIQVDRGCSVVDYAALLHVDAGSCVAPAEAPSAECGEGAEPDNRGYQVVTRARRKKAGNANAPSNNNGPSTAFRFTQPVEASKKRRAEEQLGDAARRTSVIEQIQSFKNLMVQLINQNEKQQDEIEKQREEIGALRQEVEGMRKLLQQNNTGKATYATALMTGMQKVHTAAPCRPSQPDSPKQPQRMRVEDDKCAMTINTSRYKGEKTDLVQVKATLQRAVDSYTALEGVKIRCLRQLSGDNINVVFQTEGEAKKAREDPGWLMVAMPEASVKSETWFPIKCDMVAKSMVIDPSIDGGRTLRKEVCAEFAVDNRSNGIDFTAMKARWLSKADRWKKTGSLVIWLKNRDAADHLLKAGEAFFGGGACGAYCSHFKPDTTDKLCFNCDTYGHLQAVCQKPTRCGKCTGAHQTWDCQGQEPPNCAVCAGPHRSSDWQCVRHPYHKRYLAAQAKQSGNRQQPEASQGIEMENQIPRQCRQKQVQWSMLNDETLSEYTALAVVEPYLYPNPDSGEAQCGSHERWRPLTPTTRRGR</sequence>
<organism evidence="3 4">
    <name type="scientific">Lepidopterella palustris CBS 459.81</name>
    <dbReference type="NCBI Taxonomy" id="1314670"/>
    <lineage>
        <taxon>Eukaryota</taxon>
        <taxon>Fungi</taxon>
        <taxon>Dikarya</taxon>
        <taxon>Ascomycota</taxon>
        <taxon>Pezizomycotina</taxon>
        <taxon>Dothideomycetes</taxon>
        <taxon>Pleosporomycetidae</taxon>
        <taxon>Mytilinidiales</taxon>
        <taxon>Argynnaceae</taxon>
        <taxon>Lepidopterella</taxon>
    </lineage>
</organism>
<feature type="region of interest" description="Disordered" evidence="2">
    <location>
        <begin position="64"/>
        <end position="83"/>
    </location>
</feature>
<feature type="compositionally biased region" description="Low complexity" evidence="2">
    <location>
        <begin position="68"/>
        <end position="80"/>
    </location>
</feature>
<protein>
    <recommendedName>
        <fullName evidence="5">CCHC-type domain-containing protein</fullName>
    </recommendedName>
</protein>
<proteinExistence type="predicted"/>
<dbReference type="OrthoDB" id="3942868at2759"/>
<evidence type="ECO:0000313" key="3">
    <source>
        <dbReference type="EMBL" id="OCK75275.1"/>
    </source>
</evidence>
<keyword evidence="4" id="KW-1185">Reference proteome</keyword>
<keyword evidence="1" id="KW-0175">Coiled coil</keyword>
<feature type="region of interest" description="Disordered" evidence="2">
    <location>
        <begin position="516"/>
        <end position="540"/>
    </location>
</feature>
<evidence type="ECO:0000256" key="2">
    <source>
        <dbReference type="SAM" id="MobiDB-lite"/>
    </source>
</evidence>
<dbReference type="AlphaFoldDB" id="A0A8E2JAE1"/>
<dbReference type="EMBL" id="KV745340">
    <property type="protein sequence ID" value="OCK75275.1"/>
    <property type="molecule type" value="Genomic_DNA"/>
</dbReference>